<evidence type="ECO:0000313" key="3">
    <source>
        <dbReference type="Proteomes" id="UP000070093"/>
    </source>
</evidence>
<dbReference type="PATRIC" id="fig|28125.4.peg.1886"/>
<evidence type="ECO:0000313" key="2">
    <source>
        <dbReference type="EMBL" id="KXO15308.1"/>
    </source>
</evidence>
<proteinExistence type="predicted"/>
<feature type="coiled-coil region" evidence="1">
    <location>
        <begin position="173"/>
        <end position="200"/>
    </location>
</feature>
<gene>
    <name evidence="2" type="ORF">HMPREF3202_01895</name>
</gene>
<reference evidence="2 3" key="1">
    <citation type="submission" date="2016-02" db="EMBL/GenBank/DDBJ databases">
        <authorList>
            <person name="Wen L."/>
            <person name="He K."/>
            <person name="Yang H."/>
        </authorList>
    </citation>
    <scope>NUCLEOTIDE SEQUENCE [LARGE SCALE GENOMIC DNA]</scope>
    <source>
        <strain evidence="2 3">GED7880</strain>
    </source>
</reference>
<dbReference type="RefSeq" id="WP_048739988.1">
    <property type="nucleotide sequence ID" value="NZ_JUWN01000128.1"/>
</dbReference>
<evidence type="ECO:0000256" key="1">
    <source>
        <dbReference type="SAM" id="Coils"/>
    </source>
</evidence>
<protein>
    <submittedName>
        <fullName evidence="2">Uncharacterized protein</fullName>
    </submittedName>
</protein>
<accession>A0A137SS30</accession>
<dbReference type="EMBL" id="LTAG01000110">
    <property type="protein sequence ID" value="KXO15308.1"/>
    <property type="molecule type" value="Genomic_DNA"/>
</dbReference>
<organism evidence="2 3">
    <name type="scientific">Prevotella bivia</name>
    <dbReference type="NCBI Taxonomy" id="28125"/>
    <lineage>
        <taxon>Bacteria</taxon>
        <taxon>Pseudomonadati</taxon>
        <taxon>Bacteroidota</taxon>
        <taxon>Bacteroidia</taxon>
        <taxon>Bacteroidales</taxon>
        <taxon>Prevotellaceae</taxon>
        <taxon>Prevotella</taxon>
    </lineage>
</organism>
<dbReference type="Proteomes" id="UP000070093">
    <property type="component" value="Unassembled WGS sequence"/>
</dbReference>
<dbReference type="AlphaFoldDB" id="A0A137SS30"/>
<keyword evidence="1" id="KW-0175">Coiled coil</keyword>
<name>A0A137SS30_9BACT</name>
<comment type="caution">
    <text evidence="2">The sequence shown here is derived from an EMBL/GenBank/DDBJ whole genome shotgun (WGS) entry which is preliminary data.</text>
</comment>
<sequence>MSKIALNIELIRRLTAVFFRTTSELTEIISIPTPTWYKIIKNPDLITVKQILSIANGLCIPARRLFSTSNITNIGRANDYVTHPYEECYYTPSVLQDIVKQRSECSWAKAAKVVGMSSQRLQDSLLAVTRTPINRFLTVCNVFNIDPFEILIDPNPTEKPKANQQVAPQVTQNDDMHKDIATLQQQMTLLNERISDLTLKYQKLLDATKN</sequence>